<keyword evidence="8" id="KW-1185">Reference proteome</keyword>
<comment type="caution">
    <text evidence="7">The sequence shown here is derived from an EMBL/GenBank/DDBJ whole genome shotgun (WGS) entry which is preliminary data.</text>
</comment>
<accession>A0ABP6RDV6</accession>
<dbReference type="EMBL" id="BAAAYG010000005">
    <property type="protein sequence ID" value="GAA3284192.1"/>
    <property type="molecule type" value="Genomic_DNA"/>
</dbReference>
<dbReference type="PROSITE" id="PS50850">
    <property type="entry name" value="MFS"/>
    <property type="match status" value="1"/>
</dbReference>
<dbReference type="Pfam" id="PF07690">
    <property type="entry name" value="MFS_1"/>
    <property type="match status" value="1"/>
</dbReference>
<evidence type="ECO:0000256" key="1">
    <source>
        <dbReference type="ARBA" id="ARBA00004651"/>
    </source>
</evidence>
<dbReference type="Gene3D" id="1.20.1250.20">
    <property type="entry name" value="MFS general substrate transporter like domains"/>
    <property type="match status" value="1"/>
</dbReference>
<dbReference type="InterPro" id="IPR020846">
    <property type="entry name" value="MFS_dom"/>
</dbReference>
<feature type="transmembrane region" description="Helical" evidence="5">
    <location>
        <begin position="271"/>
        <end position="290"/>
    </location>
</feature>
<feature type="transmembrane region" description="Helical" evidence="5">
    <location>
        <begin position="360"/>
        <end position="379"/>
    </location>
</feature>
<dbReference type="InterPro" id="IPR011701">
    <property type="entry name" value="MFS"/>
</dbReference>
<feature type="transmembrane region" description="Helical" evidence="5">
    <location>
        <begin position="205"/>
        <end position="228"/>
    </location>
</feature>
<keyword evidence="2 5" id="KW-0812">Transmembrane</keyword>
<sequence length="395" mass="40917">MLLATILVVAANLRPAITVVGPLIERIGDDTGMDPAMLGVLGAAPVFTFAAVSPFVHHLGRRVGRDRAIFLALLTLTVGTLLRAVEVIPSALFLGTVLLAGSIGVINVLVPILVKQDFPDRVPMMTAAYTAALTAAAAAASGTAVPLADALGWQAALAGTGLLALLGAGLWSIRLSRRRGSSAPRASERVPAAAGEERSVWTSALAWQVTLFFGLQSSIFYFFLTWMASIHTAQGFSERAGGYGVAAFQAVGIVATLVVGRIMQRRDDHRLVAVGLGLAMATGVAGMIVLPPLMPVWAVVCGLASTATLMLSLTMVSLRAGSAAQATRLSGMAQGVGYLIGGVLPVLAGQLFESTGSWEPPLYAALVVIGIYTGLGYVCGRDVRIPPARPTSAHR</sequence>
<feature type="transmembrane region" description="Helical" evidence="5">
    <location>
        <begin position="37"/>
        <end position="56"/>
    </location>
</feature>
<feature type="transmembrane region" description="Helical" evidence="5">
    <location>
        <begin position="68"/>
        <end position="85"/>
    </location>
</feature>
<evidence type="ECO:0000259" key="6">
    <source>
        <dbReference type="PROSITE" id="PS50850"/>
    </source>
</evidence>
<dbReference type="InterPro" id="IPR036259">
    <property type="entry name" value="MFS_trans_sf"/>
</dbReference>
<reference evidence="8" key="1">
    <citation type="journal article" date="2019" name="Int. J. Syst. Evol. Microbiol.">
        <title>The Global Catalogue of Microorganisms (GCM) 10K type strain sequencing project: providing services to taxonomists for standard genome sequencing and annotation.</title>
        <authorList>
            <consortium name="The Broad Institute Genomics Platform"/>
            <consortium name="The Broad Institute Genome Sequencing Center for Infectious Disease"/>
            <person name="Wu L."/>
            <person name="Ma J."/>
        </authorList>
    </citation>
    <scope>NUCLEOTIDE SEQUENCE [LARGE SCALE GENOMIC DNA]</scope>
    <source>
        <strain evidence="8">JCM 11483</strain>
    </source>
</reference>
<evidence type="ECO:0000256" key="4">
    <source>
        <dbReference type="ARBA" id="ARBA00023136"/>
    </source>
</evidence>
<dbReference type="InterPro" id="IPR052524">
    <property type="entry name" value="MFS_Cyanate_Porter"/>
</dbReference>
<organism evidence="7 8">
    <name type="scientific">Nesterenkonia halobia</name>
    <dbReference type="NCBI Taxonomy" id="37922"/>
    <lineage>
        <taxon>Bacteria</taxon>
        <taxon>Bacillati</taxon>
        <taxon>Actinomycetota</taxon>
        <taxon>Actinomycetes</taxon>
        <taxon>Micrococcales</taxon>
        <taxon>Micrococcaceae</taxon>
        <taxon>Nesterenkonia</taxon>
    </lineage>
</organism>
<feature type="transmembrane region" description="Helical" evidence="5">
    <location>
        <begin position="151"/>
        <end position="173"/>
    </location>
</feature>
<proteinExistence type="predicted"/>
<keyword evidence="3 5" id="KW-1133">Transmembrane helix</keyword>
<evidence type="ECO:0000313" key="7">
    <source>
        <dbReference type="EMBL" id="GAA3284192.1"/>
    </source>
</evidence>
<feature type="transmembrane region" description="Helical" evidence="5">
    <location>
        <begin position="91"/>
        <end position="114"/>
    </location>
</feature>
<feature type="transmembrane region" description="Helical" evidence="5">
    <location>
        <begin position="329"/>
        <end position="348"/>
    </location>
</feature>
<name>A0ABP6RDV6_9MICC</name>
<dbReference type="PANTHER" id="PTHR23523">
    <property type="match status" value="1"/>
</dbReference>
<evidence type="ECO:0000313" key="8">
    <source>
        <dbReference type="Proteomes" id="UP001501736"/>
    </source>
</evidence>
<dbReference type="SUPFAM" id="SSF103473">
    <property type="entry name" value="MFS general substrate transporter"/>
    <property type="match status" value="1"/>
</dbReference>
<evidence type="ECO:0000256" key="2">
    <source>
        <dbReference type="ARBA" id="ARBA00022692"/>
    </source>
</evidence>
<comment type="subcellular location">
    <subcellularLocation>
        <location evidence="1">Cell membrane</location>
        <topology evidence="1">Multi-pass membrane protein</topology>
    </subcellularLocation>
</comment>
<evidence type="ECO:0000256" key="3">
    <source>
        <dbReference type="ARBA" id="ARBA00022989"/>
    </source>
</evidence>
<feature type="transmembrane region" description="Helical" evidence="5">
    <location>
        <begin position="126"/>
        <end position="145"/>
    </location>
</feature>
<keyword evidence="4 5" id="KW-0472">Membrane</keyword>
<feature type="transmembrane region" description="Helical" evidence="5">
    <location>
        <begin position="296"/>
        <end position="317"/>
    </location>
</feature>
<dbReference type="PANTHER" id="PTHR23523:SF2">
    <property type="entry name" value="2-NITROIMIDAZOLE TRANSPORTER"/>
    <property type="match status" value="1"/>
</dbReference>
<protein>
    <submittedName>
        <fullName evidence="7">MFS transporter</fullName>
    </submittedName>
</protein>
<feature type="domain" description="Major facilitator superfamily (MFS) profile" evidence="6">
    <location>
        <begin position="1"/>
        <end position="382"/>
    </location>
</feature>
<dbReference type="Proteomes" id="UP001501736">
    <property type="component" value="Unassembled WGS sequence"/>
</dbReference>
<evidence type="ECO:0000256" key="5">
    <source>
        <dbReference type="SAM" id="Phobius"/>
    </source>
</evidence>
<feature type="transmembrane region" description="Helical" evidence="5">
    <location>
        <begin position="240"/>
        <end position="259"/>
    </location>
</feature>
<gene>
    <name evidence="7" type="ORF">GCM10020260_14240</name>
</gene>